<dbReference type="STRING" id="483218.BACPEC_01237"/>
<dbReference type="HOGENOM" id="CLU_028466_0_0_9"/>
<proteinExistence type="predicted"/>
<dbReference type="Proteomes" id="UP000003136">
    <property type="component" value="Unassembled WGS sequence"/>
</dbReference>
<name>B7ARC7_9FIRM</name>
<evidence type="ECO:0000256" key="1">
    <source>
        <dbReference type="ARBA" id="ARBA00022723"/>
    </source>
</evidence>
<dbReference type="GO" id="GO:0004177">
    <property type="term" value="F:aminopeptidase activity"/>
    <property type="evidence" value="ECO:0007669"/>
    <property type="project" value="InterPro"/>
</dbReference>
<dbReference type="InterPro" id="IPR000787">
    <property type="entry name" value="Peptidase_M29"/>
</dbReference>
<accession>B7ARC7</accession>
<evidence type="ECO:0008006" key="4">
    <source>
        <dbReference type="Google" id="ProtNLM"/>
    </source>
</evidence>
<gene>
    <name evidence="2" type="ORF">BACPEC_01237</name>
</gene>
<evidence type="ECO:0000313" key="3">
    <source>
        <dbReference type="Proteomes" id="UP000003136"/>
    </source>
</evidence>
<evidence type="ECO:0000313" key="2">
    <source>
        <dbReference type="EMBL" id="EEC58249.1"/>
    </source>
</evidence>
<dbReference type="AlphaFoldDB" id="B7ARC7"/>
<dbReference type="eggNOG" id="COG2309">
    <property type="taxonomic scope" value="Bacteria"/>
</dbReference>
<keyword evidence="1" id="KW-0479">Metal-binding</keyword>
<comment type="caution">
    <text evidence="2">The sequence shown here is derived from an EMBL/GenBank/DDBJ whole genome shotgun (WGS) entry which is preliminary data.</text>
</comment>
<dbReference type="PANTHER" id="PTHR34448:SF1">
    <property type="entry name" value="BLL6088 PROTEIN"/>
    <property type="match status" value="1"/>
</dbReference>
<sequence length="703" mass="80434">MYNDNLEERYELAVDRVKDIIEVCDREISGEFVSYFRNVAKFIMKMDELKSLIDGNVIDKMSMEELEMLNRKLYSDVADENYETSFANPAYAVSVMGELYGRILSFLYVELRGLIVYAYEKRMADMTAAVELFVEIYCLFTADVRPKYKEIYDTVYWYVSDYSDVTIEERVAEQLDVTKSFAVDIIMNSDLSDLRYLYRFGEYITDNEIETAKYLNSLSQEEIDAMASTYTEGFRIGFVIGNKDLTRKSIVNIRYCIGFERVVKAAILQFEKMGLKPSIYRAAVNTINKRMNAKIGYYSTSPNKQMDYDHRFDNALYLDNDFVVRKLGALKAAYEKYKTEAAAFAGPAVIEVFGEKPFAPVNKKEALKLDERQQKLSVKYDSESGRLVNEYIKGEERSFTIIAYPIPEIADTIDEYRKIFAETVRINTLDYDKYKRIQQSIIDVLDKAQHVVVKGCNGNKTDMKVSLMPIGDPAKQTIFENCLADVNIPLGEVFTSPRLKGTEGTLNVSRVYLNGLLYKNLTLKFRDGMVEDYVCDNFDNSIDVDDEGNAINKNKSYIRENILFNHDTLPIGEFAIGTNTTAYVMANRYDIVGKLPILIVEKMGPHFAVGDTCYTWAEDVAVYNPDGKEIISRDNEITLLRKTEPEKAYFNCHTDITIPYDEIGEISAVMSDGSKVQIIADGRFVLEGTEELNRPFDEEADEA</sequence>
<reference evidence="2 3" key="1">
    <citation type="submission" date="2008-11" db="EMBL/GenBank/DDBJ databases">
        <title>Draft genome sequence of Bacteroides pectinophilus (ATCC 43243).</title>
        <authorList>
            <person name="Sudarsanam P."/>
            <person name="Ley R."/>
            <person name="Guruge J."/>
            <person name="Turnbaugh P.J."/>
            <person name="Mahowald M."/>
            <person name="Liep D."/>
            <person name="Gordon J."/>
        </authorList>
    </citation>
    <scope>NUCLEOTIDE SEQUENCE [LARGE SCALE GENOMIC DNA]</scope>
    <source>
        <strain evidence="2 3">ATCC 43243</strain>
    </source>
</reference>
<dbReference type="EMBL" id="ABVQ01000035">
    <property type="protein sequence ID" value="EEC58249.1"/>
    <property type="molecule type" value="Genomic_DNA"/>
</dbReference>
<keyword evidence="3" id="KW-1185">Reference proteome</keyword>
<protein>
    <recommendedName>
        <fullName evidence="4">Leucyl aminopeptidase</fullName>
    </recommendedName>
</protein>
<dbReference type="GO" id="GO:0046872">
    <property type="term" value="F:metal ion binding"/>
    <property type="evidence" value="ECO:0007669"/>
    <property type="project" value="UniProtKB-KW"/>
</dbReference>
<reference evidence="2 3" key="2">
    <citation type="submission" date="2008-11" db="EMBL/GenBank/DDBJ databases">
        <authorList>
            <person name="Fulton L."/>
            <person name="Clifton S."/>
            <person name="Fulton B."/>
            <person name="Xu J."/>
            <person name="Minx P."/>
            <person name="Pepin K.H."/>
            <person name="Johnson M."/>
            <person name="Bhonagiri V."/>
            <person name="Nash W.E."/>
            <person name="Mardis E.R."/>
            <person name="Wilson R.K."/>
        </authorList>
    </citation>
    <scope>NUCLEOTIDE SEQUENCE [LARGE SCALE GENOMIC DNA]</scope>
    <source>
        <strain evidence="2 3">ATCC 43243</strain>
    </source>
</reference>
<dbReference type="SUPFAM" id="SSF144052">
    <property type="entry name" value="Thermophilic metalloprotease-like"/>
    <property type="match status" value="1"/>
</dbReference>
<organism evidence="2 3">
    <name type="scientific">[Bacteroides] pectinophilus ATCC 43243</name>
    <dbReference type="NCBI Taxonomy" id="483218"/>
    <lineage>
        <taxon>Bacteria</taxon>
        <taxon>Bacillati</taxon>
        <taxon>Bacillota</taxon>
        <taxon>Clostridia</taxon>
        <taxon>Eubacteriales</taxon>
    </lineage>
</organism>
<dbReference type="GO" id="GO:0006508">
    <property type="term" value="P:proteolysis"/>
    <property type="evidence" value="ECO:0007669"/>
    <property type="project" value="InterPro"/>
</dbReference>
<dbReference type="InterPro" id="IPR052170">
    <property type="entry name" value="M29_Exopeptidase"/>
</dbReference>
<dbReference type="PANTHER" id="PTHR34448">
    <property type="entry name" value="AMINOPEPTIDASE"/>
    <property type="match status" value="1"/>
</dbReference>
<dbReference type="Pfam" id="PF02073">
    <property type="entry name" value="Peptidase_M29"/>
    <property type="match status" value="1"/>
</dbReference>